<evidence type="ECO:0000313" key="2">
    <source>
        <dbReference type="Proteomes" id="UP000009319"/>
    </source>
</evidence>
<dbReference type="EMBL" id="CANI01000059">
    <property type="protein sequence ID" value="CCM79742.1"/>
    <property type="molecule type" value="Genomic_DNA"/>
</dbReference>
<dbReference type="HOGENOM" id="CLU_069811_0_0_5"/>
<protein>
    <submittedName>
        <fullName evidence="1">Uncharacterized protein</fullName>
    </submittedName>
</protein>
<accession>K0Q509</accession>
<reference evidence="1 2" key="1">
    <citation type="journal article" date="2013" name="Genome Announc.">
        <title>Draft Genome Sequence of Rhizobium mesoamericanum STM3625, a Nitrogen-Fixing Symbiont of Mimosa pudica Isolated in French Guiana (South America).</title>
        <authorList>
            <person name="Moulin L."/>
            <person name="Mornico D."/>
            <person name="Melkonian R."/>
            <person name="Klonowska A."/>
        </authorList>
    </citation>
    <scope>NUCLEOTIDE SEQUENCE [LARGE SCALE GENOMIC DNA]</scope>
    <source>
        <strain evidence="1 2">STM3625</strain>
    </source>
</reference>
<organism evidence="1 2">
    <name type="scientific">Rhizobium mesoamericanum STM3625</name>
    <dbReference type="NCBI Taxonomy" id="1211777"/>
    <lineage>
        <taxon>Bacteria</taxon>
        <taxon>Pseudomonadati</taxon>
        <taxon>Pseudomonadota</taxon>
        <taxon>Alphaproteobacteria</taxon>
        <taxon>Hyphomicrobiales</taxon>
        <taxon>Rhizobiaceae</taxon>
        <taxon>Rhizobium/Agrobacterium group</taxon>
        <taxon>Rhizobium</taxon>
    </lineage>
</organism>
<comment type="caution">
    <text evidence="1">The sequence shown here is derived from an EMBL/GenBank/DDBJ whole genome shotgun (WGS) entry which is preliminary data.</text>
</comment>
<proteinExistence type="predicted"/>
<dbReference type="eggNOG" id="COG3183">
    <property type="taxonomic scope" value="Bacteria"/>
</dbReference>
<dbReference type="AlphaFoldDB" id="K0Q509"/>
<keyword evidence="2" id="KW-1185">Reference proteome</keyword>
<evidence type="ECO:0000313" key="1">
    <source>
        <dbReference type="EMBL" id="CCM79742.1"/>
    </source>
</evidence>
<dbReference type="Proteomes" id="UP000009319">
    <property type="component" value="Unassembled WGS sequence"/>
</dbReference>
<name>K0Q509_9HYPH</name>
<sequence length="286" mass="32305">MVAPLTRGWFLGGRTHAYAFCSISWMKNYAGRDPKDPPKGGGGFPRSQGYCGEELNFLGCEDGCVYGHFETSKGDIDRQVNIQRLGADRSADFVDEVDVVWTAPIEGNDPRCVVGWHRNARLYRYRQNFQGVYPLDRHRKDETDSFRVRAKVEDAFLIDIGQRNLKLALGRGPGWSGQASWWYAEDTENLEARRIVRSIRNLISGKEIVPGTKPKDGRKKGRAGEAAAHEYCRYVRAYEAIVSPRHSKLQKRFVDDLKGAVPGVSFPPSFRDDLRYVDGRGRATMA</sequence>
<gene>
    <name evidence="1" type="ORF">BN77_p40114</name>
</gene>